<dbReference type="InterPro" id="IPR011051">
    <property type="entry name" value="RmlC_Cupin_sf"/>
</dbReference>
<dbReference type="InterPro" id="IPR012093">
    <property type="entry name" value="Pirin"/>
</dbReference>
<organism evidence="2 3">
    <name type="scientific">Lineolata rhizophorae</name>
    <dbReference type="NCBI Taxonomy" id="578093"/>
    <lineage>
        <taxon>Eukaryota</taxon>
        <taxon>Fungi</taxon>
        <taxon>Dikarya</taxon>
        <taxon>Ascomycota</taxon>
        <taxon>Pezizomycotina</taxon>
        <taxon>Dothideomycetes</taxon>
        <taxon>Dothideomycetes incertae sedis</taxon>
        <taxon>Lineolatales</taxon>
        <taxon>Lineolataceae</taxon>
        <taxon>Lineolata</taxon>
    </lineage>
</organism>
<gene>
    <name evidence="2" type="ORF">BDY21DRAFT_337522</name>
</gene>
<dbReference type="EMBL" id="MU001674">
    <property type="protein sequence ID" value="KAF2460140.1"/>
    <property type="molecule type" value="Genomic_DNA"/>
</dbReference>
<name>A0A6A6P847_9PEZI</name>
<dbReference type="Proteomes" id="UP000799766">
    <property type="component" value="Unassembled WGS sequence"/>
</dbReference>
<dbReference type="Pfam" id="PF05726">
    <property type="entry name" value="Pirin_C"/>
    <property type="match status" value="1"/>
</dbReference>
<dbReference type="AlphaFoldDB" id="A0A6A6P847"/>
<sequence length="205" mass="22620">MPRPRGDGRPTVGVQLWVDLPAHLKLCEPRYRDLRAGEIPLAESPDGRVAVKVISGLAYGVESPKELAYTPVWLLDVTVRPGGKFVQNVPAGWNAFAYMIEGAARLGEGDKAKLVDEFHIAVFHQDGDTVVAEVPEVCDKDGKEAGARFLLVAGMPLDQKIVQYGPFVMTSQEEVYQAVMDFQMGANGFERARTWESEIGKRMNM</sequence>
<dbReference type="PANTHER" id="PTHR13903">
    <property type="entry name" value="PIRIN-RELATED"/>
    <property type="match status" value="1"/>
</dbReference>
<proteinExistence type="predicted"/>
<keyword evidence="3" id="KW-1185">Reference proteome</keyword>
<evidence type="ECO:0000313" key="2">
    <source>
        <dbReference type="EMBL" id="KAF2460140.1"/>
    </source>
</evidence>
<feature type="domain" description="Pirin C-terminal" evidence="1">
    <location>
        <begin position="75"/>
        <end position="187"/>
    </location>
</feature>
<dbReference type="PIRSF" id="PIRSF006232">
    <property type="entry name" value="Pirin"/>
    <property type="match status" value="1"/>
</dbReference>
<reference evidence="2" key="1">
    <citation type="journal article" date="2020" name="Stud. Mycol.">
        <title>101 Dothideomycetes genomes: a test case for predicting lifestyles and emergence of pathogens.</title>
        <authorList>
            <person name="Haridas S."/>
            <person name="Albert R."/>
            <person name="Binder M."/>
            <person name="Bloem J."/>
            <person name="Labutti K."/>
            <person name="Salamov A."/>
            <person name="Andreopoulos B."/>
            <person name="Baker S."/>
            <person name="Barry K."/>
            <person name="Bills G."/>
            <person name="Bluhm B."/>
            <person name="Cannon C."/>
            <person name="Castanera R."/>
            <person name="Culley D."/>
            <person name="Daum C."/>
            <person name="Ezra D."/>
            <person name="Gonzalez J."/>
            <person name="Henrissat B."/>
            <person name="Kuo A."/>
            <person name="Liang C."/>
            <person name="Lipzen A."/>
            <person name="Lutzoni F."/>
            <person name="Magnuson J."/>
            <person name="Mondo S."/>
            <person name="Nolan M."/>
            <person name="Ohm R."/>
            <person name="Pangilinan J."/>
            <person name="Park H.-J."/>
            <person name="Ramirez L."/>
            <person name="Alfaro M."/>
            <person name="Sun H."/>
            <person name="Tritt A."/>
            <person name="Yoshinaga Y."/>
            <person name="Zwiers L.-H."/>
            <person name="Turgeon B."/>
            <person name="Goodwin S."/>
            <person name="Spatafora J."/>
            <person name="Crous P."/>
            <person name="Grigoriev I."/>
        </authorList>
    </citation>
    <scope>NUCLEOTIDE SEQUENCE</scope>
    <source>
        <strain evidence="2">ATCC 16933</strain>
    </source>
</reference>
<dbReference type="OrthoDB" id="198735at2759"/>
<protein>
    <submittedName>
        <fullName evidence="2">RmlC-like cupin domain-containing protein</fullName>
    </submittedName>
</protein>
<evidence type="ECO:0000313" key="3">
    <source>
        <dbReference type="Proteomes" id="UP000799766"/>
    </source>
</evidence>
<dbReference type="InterPro" id="IPR014710">
    <property type="entry name" value="RmlC-like_jellyroll"/>
</dbReference>
<accession>A0A6A6P847</accession>
<dbReference type="InterPro" id="IPR008778">
    <property type="entry name" value="Pirin_C_dom"/>
</dbReference>
<evidence type="ECO:0000259" key="1">
    <source>
        <dbReference type="Pfam" id="PF05726"/>
    </source>
</evidence>
<dbReference type="CDD" id="cd02247">
    <property type="entry name" value="cupin_pirin_C"/>
    <property type="match status" value="1"/>
</dbReference>
<dbReference type="SUPFAM" id="SSF51182">
    <property type="entry name" value="RmlC-like cupins"/>
    <property type="match status" value="1"/>
</dbReference>
<dbReference type="PANTHER" id="PTHR13903:SF8">
    <property type="entry name" value="PIRIN"/>
    <property type="match status" value="1"/>
</dbReference>
<dbReference type="Gene3D" id="2.60.120.10">
    <property type="entry name" value="Jelly Rolls"/>
    <property type="match status" value="1"/>
</dbReference>